<dbReference type="RefSeq" id="WP_078751996.1">
    <property type="nucleotide sequence ID" value="NZ_FUXU01000014.1"/>
</dbReference>
<dbReference type="InterPro" id="IPR009679">
    <property type="entry name" value="Phage_186_CII-like"/>
</dbReference>
<keyword evidence="2" id="KW-1185">Reference proteome</keyword>
<dbReference type="Pfam" id="PF06892">
    <property type="entry name" value="Phage_CP76"/>
    <property type="match status" value="1"/>
</dbReference>
<protein>
    <submittedName>
        <fullName evidence="1">Phage regulatory protein CII (CP76)</fullName>
    </submittedName>
</protein>
<dbReference type="GO" id="GO:0003677">
    <property type="term" value="F:DNA binding"/>
    <property type="evidence" value="ECO:0007669"/>
    <property type="project" value="InterPro"/>
</dbReference>
<organism evidence="1 2">
    <name type="scientific">Enterovibrio nigricans DSM 22720</name>
    <dbReference type="NCBI Taxonomy" id="1121868"/>
    <lineage>
        <taxon>Bacteria</taxon>
        <taxon>Pseudomonadati</taxon>
        <taxon>Pseudomonadota</taxon>
        <taxon>Gammaproteobacteria</taxon>
        <taxon>Vibrionales</taxon>
        <taxon>Vibrionaceae</taxon>
        <taxon>Enterovibrio</taxon>
    </lineage>
</organism>
<sequence length="180" mass="19204">MMTQNNQMDGSRGNVPQGWRAGCQAFAALRLSSQLERGLGYAAGTIRKRINPDYAEAKLTVEQLIEITNRSGRPELIEGVLQSVNYVGAPITGADTEETLAIKALKASQFSGELAQVVLQNANGSRLPRTERDRIRNIASAGIRNFVSVINTIETKTAGIQPLLSIGADVAAGFPLPGIA</sequence>
<gene>
    <name evidence="1" type="ORF">SAMN02745132_01588</name>
</gene>
<accession>A0A1T4UFF6</accession>
<dbReference type="Proteomes" id="UP000190162">
    <property type="component" value="Unassembled WGS sequence"/>
</dbReference>
<dbReference type="EMBL" id="FUXU01000014">
    <property type="protein sequence ID" value="SKA51258.1"/>
    <property type="molecule type" value="Genomic_DNA"/>
</dbReference>
<evidence type="ECO:0000313" key="2">
    <source>
        <dbReference type="Proteomes" id="UP000190162"/>
    </source>
</evidence>
<proteinExistence type="predicted"/>
<reference evidence="2" key="1">
    <citation type="submission" date="2017-02" db="EMBL/GenBank/DDBJ databases">
        <authorList>
            <person name="Varghese N."/>
            <person name="Submissions S."/>
        </authorList>
    </citation>
    <scope>NUCLEOTIDE SEQUENCE [LARGE SCALE GENOMIC DNA]</scope>
    <source>
        <strain evidence="2">DSM 22720</strain>
    </source>
</reference>
<evidence type="ECO:0000313" key="1">
    <source>
        <dbReference type="EMBL" id="SKA51258.1"/>
    </source>
</evidence>
<dbReference type="AlphaFoldDB" id="A0A1T4UFF6"/>
<name>A0A1T4UFF6_9GAMM</name>